<evidence type="ECO:0000313" key="2">
    <source>
        <dbReference type="Proteomes" id="UP000243579"/>
    </source>
</evidence>
<dbReference type="AlphaFoldDB" id="A0A1V9ZIX7"/>
<accession>A0A1V9ZIX7</accession>
<dbReference type="Proteomes" id="UP000243579">
    <property type="component" value="Unassembled WGS sequence"/>
</dbReference>
<comment type="caution">
    <text evidence="1">The sequence shown here is derived from an EMBL/GenBank/DDBJ whole genome shotgun (WGS) entry which is preliminary data.</text>
</comment>
<organism evidence="1 2">
    <name type="scientific">Achlya hypogyna</name>
    <name type="common">Oomycete</name>
    <name type="synonym">Protoachlya hypogyna</name>
    <dbReference type="NCBI Taxonomy" id="1202772"/>
    <lineage>
        <taxon>Eukaryota</taxon>
        <taxon>Sar</taxon>
        <taxon>Stramenopiles</taxon>
        <taxon>Oomycota</taxon>
        <taxon>Saprolegniomycetes</taxon>
        <taxon>Saprolegniales</taxon>
        <taxon>Achlyaceae</taxon>
        <taxon>Achlya</taxon>
    </lineage>
</organism>
<keyword evidence="2" id="KW-1185">Reference proteome</keyword>
<gene>
    <name evidence="1" type="ORF">ACHHYP_20417</name>
</gene>
<protein>
    <submittedName>
        <fullName evidence="1">Uncharacterized protein</fullName>
    </submittedName>
</protein>
<evidence type="ECO:0000313" key="1">
    <source>
        <dbReference type="EMBL" id="OQR97955.1"/>
    </source>
</evidence>
<name>A0A1V9ZIX7_ACHHY</name>
<reference evidence="1 2" key="1">
    <citation type="journal article" date="2014" name="Genome Biol. Evol.">
        <title>The secreted proteins of Achlya hypogyna and Thraustotheca clavata identify the ancestral oomycete secretome and reveal gene acquisitions by horizontal gene transfer.</title>
        <authorList>
            <person name="Misner I."/>
            <person name="Blouin N."/>
            <person name="Leonard G."/>
            <person name="Richards T.A."/>
            <person name="Lane C.E."/>
        </authorList>
    </citation>
    <scope>NUCLEOTIDE SEQUENCE [LARGE SCALE GENOMIC DNA]</scope>
    <source>
        <strain evidence="1 2">ATCC 48635</strain>
    </source>
</reference>
<proteinExistence type="predicted"/>
<dbReference type="EMBL" id="JNBR01000092">
    <property type="protein sequence ID" value="OQR97955.1"/>
    <property type="molecule type" value="Genomic_DNA"/>
</dbReference>
<sequence length="91" mass="10274">MGDSASGVDSPPKKNPWVCLGLQDSAFFQWSANNVYGVRQLRRDSKFDILDVALQSYTNYVPRLEPECEAGDAMVLGFDHQKHYQPHTEVT</sequence>